<evidence type="ECO:0000313" key="3">
    <source>
        <dbReference type="EMBL" id="GAA5190397.1"/>
    </source>
</evidence>
<comment type="caution">
    <text evidence="3">The sequence shown here is derived from an EMBL/GenBank/DDBJ whole genome shotgun (WGS) entry which is preliminary data.</text>
</comment>
<dbReference type="PANTHER" id="PTHR36178">
    <property type="entry name" value="SLR0625 PROTEIN"/>
    <property type="match status" value="1"/>
</dbReference>
<keyword evidence="1" id="KW-0739">Sodium transport</keyword>
<keyword evidence="1" id="KW-0029">Amino-acid transport</keyword>
<name>A0ABP9S4S1_9GAMM</name>
<dbReference type="PANTHER" id="PTHR36178:SF1">
    <property type="entry name" value="SODIUM_GLUTAMATE SYMPORTER"/>
    <property type="match status" value="1"/>
</dbReference>
<accession>A0ABP9S4S1</accession>
<protein>
    <recommendedName>
        <fullName evidence="1 2">Sodium/glutamate symporter</fullName>
    </recommendedName>
</protein>
<evidence type="ECO:0000256" key="2">
    <source>
        <dbReference type="NCBIfam" id="TIGR00210"/>
    </source>
</evidence>
<dbReference type="RefSeq" id="WP_345316423.1">
    <property type="nucleotide sequence ID" value="NZ_BAABLF010000008.1"/>
</dbReference>
<keyword evidence="1" id="KW-0812">Transmembrane</keyword>
<proteinExistence type="inferred from homology"/>
<dbReference type="Proteomes" id="UP001501600">
    <property type="component" value="Unassembled WGS sequence"/>
</dbReference>
<comment type="similarity">
    <text evidence="1">Belongs to the glutamate:Na(+) symporter (ESS) (TC 2.A.27) family.</text>
</comment>
<keyword evidence="1" id="KW-0813">Transport</keyword>
<keyword evidence="1" id="KW-0915">Sodium</keyword>
<comment type="subcellular location">
    <subcellularLocation>
        <location evidence="1">Cell inner membrane</location>
        <topology evidence="1">Multi-pass membrane protein</topology>
    </subcellularLocation>
</comment>
<feature type="transmembrane region" description="Helical" evidence="1">
    <location>
        <begin position="101"/>
        <end position="120"/>
    </location>
</feature>
<keyword evidence="1" id="KW-0997">Cell inner membrane</keyword>
<dbReference type="Pfam" id="PF03616">
    <property type="entry name" value="Glt_symporter"/>
    <property type="match status" value="1"/>
</dbReference>
<dbReference type="EMBL" id="BAABLF010000008">
    <property type="protein sequence ID" value="GAA5190397.1"/>
    <property type="molecule type" value="Genomic_DNA"/>
</dbReference>
<feature type="transmembrane region" description="Helical" evidence="1">
    <location>
        <begin position="46"/>
        <end position="63"/>
    </location>
</feature>
<keyword evidence="1" id="KW-0769">Symport</keyword>
<gene>
    <name evidence="3" type="primary">gltS_2</name>
    <name evidence="1" type="synonym">gltS</name>
    <name evidence="3" type="ORF">GCM10025772_14920</name>
</gene>
<feature type="transmembrane region" description="Helical" evidence="1">
    <location>
        <begin position="345"/>
        <end position="370"/>
    </location>
</feature>
<sequence>MDASEPVVVNVEAFVAFTIAILLLFIGKECTQRSALLRQYSIPEPVIGGFLCAATVAVLYYGFDRQVNFSLNARDMLLLYFFAGIGLRANLKTLIEGGRPLFILLALAASFIILQNLMGMGVATMFGMDPKAGLLSGSISLTGGVGTVLAWAPTFVEELGIENALELGVASNTVGLIAACVVGGPIARYLLNRHKVEPSGDAELDIGVQHDAGQHTELTYYGVLWAWLWLNVTLITGYSLNESLEEAGVRLPMFVSCLLAGILIGNLGRWLTRNRKRRWEEQGTLGLALISDICLGMFLTMALMGLQLWELEGLLGYISVVMVLQITLSVLFTAVLVYRLMGRNYDAVVVSAGFGGITLGSTATAIVNMTAVTQQYGASHQAFIIVPLVCGFFIDIVNALAIGFFVGL</sequence>
<dbReference type="NCBIfam" id="TIGR00210">
    <property type="entry name" value="gltS"/>
    <property type="match status" value="1"/>
</dbReference>
<dbReference type="InterPro" id="IPR004445">
    <property type="entry name" value="GltS"/>
</dbReference>
<feature type="transmembrane region" description="Helical" evidence="1">
    <location>
        <begin position="132"/>
        <end position="152"/>
    </location>
</feature>
<feature type="transmembrane region" description="Helical" evidence="1">
    <location>
        <begin position="382"/>
        <end position="406"/>
    </location>
</feature>
<feature type="transmembrane region" description="Helical" evidence="1">
    <location>
        <begin position="315"/>
        <end position="338"/>
    </location>
</feature>
<feature type="transmembrane region" description="Helical" evidence="1">
    <location>
        <begin position="7"/>
        <end position="26"/>
    </location>
</feature>
<reference evidence="4" key="1">
    <citation type="journal article" date="2019" name="Int. J. Syst. Evol. Microbiol.">
        <title>The Global Catalogue of Microorganisms (GCM) 10K type strain sequencing project: providing services to taxonomists for standard genome sequencing and annotation.</title>
        <authorList>
            <consortium name="The Broad Institute Genomics Platform"/>
            <consortium name="The Broad Institute Genome Sequencing Center for Infectious Disease"/>
            <person name="Wu L."/>
            <person name="Ma J."/>
        </authorList>
    </citation>
    <scope>NUCLEOTIDE SEQUENCE [LARGE SCALE GENOMIC DNA]</scope>
    <source>
        <strain evidence="4">JCM 18720</strain>
    </source>
</reference>
<keyword evidence="1" id="KW-1133">Transmembrane helix</keyword>
<keyword evidence="4" id="KW-1185">Reference proteome</keyword>
<keyword evidence="1" id="KW-0406">Ion transport</keyword>
<keyword evidence="1" id="KW-1003">Cell membrane</keyword>
<feature type="transmembrane region" description="Helical" evidence="1">
    <location>
        <begin position="284"/>
        <end position="309"/>
    </location>
</feature>
<feature type="transmembrane region" description="Helical" evidence="1">
    <location>
        <begin position="75"/>
        <end position="95"/>
    </location>
</feature>
<feature type="transmembrane region" description="Helical" evidence="1">
    <location>
        <begin position="172"/>
        <end position="191"/>
    </location>
</feature>
<evidence type="ECO:0000313" key="4">
    <source>
        <dbReference type="Proteomes" id="UP001501600"/>
    </source>
</evidence>
<organism evidence="3 4">
    <name type="scientific">Ferrimonas gelatinilytica</name>
    <dbReference type="NCBI Taxonomy" id="1255257"/>
    <lineage>
        <taxon>Bacteria</taxon>
        <taxon>Pseudomonadati</taxon>
        <taxon>Pseudomonadota</taxon>
        <taxon>Gammaproteobacteria</taxon>
        <taxon>Alteromonadales</taxon>
        <taxon>Ferrimonadaceae</taxon>
        <taxon>Ferrimonas</taxon>
    </lineage>
</organism>
<keyword evidence="1" id="KW-0472">Membrane</keyword>
<feature type="transmembrane region" description="Helical" evidence="1">
    <location>
        <begin position="251"/>
        <end position="272"/>
    </location>
</feature>
<dbReference type="HAMAP" id="MF_02062">
    <property type="entry name" value="GltS"/>
    <property type="match status" value="1"/>
</dbReference>
<feature type="transmembrane region" description="Helical" evidence="1">
    <location>
        <begin position="218"/>
        <end position="239"/>
    </location>
</feature>
<evidence type="ECO:0000256" key="1">
    <source>
        <dbReference type="HAMAP-Rule" id="MF_02062"/>
    </source>
</evidence>
<comment type="function">
    <text evidence="1">Catalyzes the sodium-dependent transport of glutamate.</text>
</comment>